<organism evidence="1 2">
    <name type="scientific">Aulographum hederae CBS 113979</name>
    <dbReference type="NCBI Taxonomy" id="1176131"/>
    <lineage>
        <taxon>Eukaryota</taxon>
        <taxon>Fungi</taxon>
        <taxon>Dikarya</taxon>
        <taxon>Ascomycota</taxon>
        <taxon>Pezizomycotina</taxon>
        <taxon>Dothideomycetes</taxon>
        <taxon>Pleosporomycetidae</taxon>
        <taxon>Aulographales</taxon>
        <taxon>Aulographaceae</taxon>
    </lineage>
</organism>
<accession>A0A6G1GLF6</accession>
<proteinExistence type="predicted"/>
<evidence type="ECO:0000313" key="2">
    <source>
        <dbReference type="Proteomes" id="UP000800041"/>
    </source>
</evidence>
<dbReference type="Proteomes" id="UP000800041">
    <property type="component" value="Unassembled WGS sequence"/>
</dbReference>
<protein>
    <submittedName>
        <fullName evidence="1">Uncharacterized protein</fullName>
    </submittedName>
</protein>
<sequence length="157" mass="18229">MHPVFETRAEHREFRFLDDVAQKGKARDEMAAVKERHHAETSATGQFKSPYWPTSPTTRQAFRDAVREESMRAMVEARTAWFGRSDWADGINNNIKVQVTVSTPLMIMKREKRTRQRLMMTCFAISLFRRGSKGALATWAWSHEPTRASRGYLVHRS</sequence>
<dbReference type="AlphaFoldDB" id="A0A6G1GLF6"/>
<keyword evidence="2" id="KW-1185">Reference proteome</keyword>
<dbReference type="EMBL" id="ML977193">
    <property type="protein sequence ID" value="KAF1981775.1"/>
    <property type="molecule type" value="Genomic_DNA"/>
</dbReference>
<gene>
    <name evidence="1" type="ORF">K402DRAFT_439267</name>
</gene>
<reference evidence="1" key="1">
    <citation type="journal article" date="2020" name="Stud. Mycol.">
        <title>101 Dothideomycetes genomes: a test case for predicting lifestyles and emergence of pathogens.</title>
        <authorList>
            <person name="Haridas S."/>
            <person name="Albert R."/>
            <person name="Binder M."/>
            <person name="Bloem J."/>
            <person name="Labutti K."/>
            <person name="Salamov A."/>
            <person name="Andreopoulos B."/>
            <person name="Baker S."/>
            <person name="Barry K."/>
            <person name="Bills G."/>
            <person name="Bluhm B."/>
            <person name="Cannon C."/>
            <person name="Castanera R."/>
            <person name="Culley D."/>
            <person name="Daum C."/>
            <person name="Ezra D."/>
            <person name="Gonzalez J."/>
            <person name="Henrissat B."/>
            <person name="Kuo A."/>
            <person name="Liang C."/>
            <person name="Lipzen A."/>
            <person name="Lutzoni F."/>
            <person name="Magnuson J."/>
            <person name="Mondo S."/>
            <person name="Nolan M."/>
            <person name="Ohm R."/>
            <person name="Pangilinan J."/>
            <person name="Park H.-J."/>
            <person name="Ramirez L."/>
            <person name="Alfaro M."/>
            <person name="Sun H."/>
            <person name="Tritt A."/>
            <person name="Yoshinaga Y."/>
            <person name="Zwiers L.-H."/>
            <person name="Turgeon B."/>
            <person name="Goodwin S."/>
            <person name="Spatafora J."/>
            <person name="Crous P."/>
            <person name="Grigoriev I."/>
        </authorList>
    </citation>
    <scope>NUCLEOTIDE SEQUENCE</scope>
    <source>
        <strain evidence="1">CBS 113979</strain>
    </source>
</reference>
<name>A0A6G1GLF6_9PEZI</name>
<evidence type="ECO:0000313" key="1">
    <source>
        <dbReference type="EMBL" id="KAF1981775.1"/>
    </source>
</evidence>